<feature type="binding site" evidence="5">
    <location>
        <begin position="240"/>
        <end position="243"/>
    </location>
    <ligand>
        <name>GTP</name>
        <dbReference type="ChEBI" id="CHEBI:37565"/>
    </ligand>
</feature>
<dbReference type="GO" id="GO:0031683">
    <property type="term" value="F:G-protein beta/gamma-subunit complex binding"/>
    <property type="evidence" value="ECO:0007669"/>
    <property type="project" value="InterPro"/>
</dbReference>
<dbReference type="GO" id="GO:0046872">
    <property type="term" value="F:metal ion binding"/>
    <property type="evidence" value="ECO:0007669"/>
    <property type="project" value="UniProtKB-KW"/>
</dbReference>
<dbReference type="Gene3D" id="1.10.400.10">
    <property type="entry name" value="GI Alpha 1, domain 2-like"/>
    <property type="match status" value="1"/>
</dbReference>
<feature type="binding site" evidence="5">
    <location>
        <position position="298"/>
    </location>
    <ligand>
        <name>GTP</name>
        <dbReference type="ChEBI" id="CHEBI:37565"/>
    </ligand>
</feature>
<dbReference type="InterPro" id="IPR001019">
    <property type="entry name" value="Gprotein_alpha_su"/>
</dbReference>
<proteinExistence type="predicted"/>
<dbReference type="EMBL" id="GDID01001962">
    <property type="protein sequence ID" value="JAP94644.1"/>
    <property type="molecule type" value="Transcribed_RNA"/>
</dbReference>
<evidence type="ECO:0000256" key="3">
    <source>
        <dbReference type="ARBA" id="ARBA00023134"/>
    </source>
</evidence>
<evidence type="ECO:0000256" key="6">
    <source>
        <dbReference type="PIRSR" id="PIRSR601019-2"/>
    </source>
</evidence>
<dbReference type="SUPFAM" id="SSF47895">
    <property type="entry name" value="Transducin (alpha subunit), insertion domain"/>
    <property type="match status" value="1"/>
</dbReference>
<dbReference type="SMART" id="SM00275">
    <property type="entry name" value="G_alpha"/>
    <property type="match status" value="1"/>
</dbReference>
<dbReference type="PANTHER" id="PTHR10218">
    <property type="entry name" value="GTP-BINDING PROTEIN ALPHA SUBUNIT"/>
    <property type="match status" value="1"/>
</dbReference>
<feature type="binding site" evidence="6">
    <location>
        <position position="152"/>
    </location>
    <ligand>
        <name>Mg(2+)</name>
        <dbReference type="ChEBI" id="CHEBI:18420"/>
    </ligand>
</feature>
<keyword evidence="4" id="KW-0807">Transducer</keyword>
<dbReference type="GO" id="GO:0007188">
    <property type="term" value="P:adenylate cyclase-modulating G protein-coupled receptor signaling pathway"/>
    <property type="evidence" value="ECO:0007669"/>
    <property type="project" value="TreeGrafter"/>
</dbReference>
<dbReference type="InterPro" id="IPR011025">
    <property type="entry name" value="GproteinA_insert"/>
</dbReference>
<dbReference type="InterPro" id="IPR027417">
    <property type="entry name" value="P-loop_NTPase"/>
</dbReference>
<keyword evidence="2 5" id="KW-0547">Nucleotide-binding</keyword>
<gene>
    <name evidence="7" type="ORF">TPC1_12627</name>
</gene>
<evidence type="ECO:0000256" key="4">
    <source>
        <dbReference type="ARBA" id="ARBA00023224"/>
    </source>
</evidence>
<dbReference type="FunFam" id="3.40.50.300:FF:000720">
    <property type="entry name" value="Guanine nucleotide-binding protein G(k) subunit alpha"/>
    <property type="match status" value="1"/>
</dbReference>
<dbReference type="GO" id="GO:0001664">
    <property type="term" value="F:G protein-coupled receptor binding"/>
    <property type="evidence" value="ECO:0007669"/>
    <property type="project" value="TreeGrafter"/>
</dbReference>
<protein>
    <submittedName>
        <fullName evidence="7">G-protein alpha subunit</fullName>
    </submittedName>
</protein>
<evidence type="ECO:0000256" key="5">
    <source>
        <dbReference type="PIRSR" id="PIRSR601019-1"/>
    </source>
</evidence>
<feature type="binding site" evidence="5">
    <location>
        <begin position="22"/>
        <end position="27"/>
    </location>
    <ligand>
        <name>GTP</name>
        <dbReference type="ChEBI" id="CHEBI:37565"/>
    </ligand>
</feature>
<name>A0A146KFI3_9EUKA</name>
<evidence type="ECO:0000313" key="7">
    <source>
        <dbReference type="EMBL" id="JAP94644.1"/>
    </source>
</evidence>
<feature type="binding site" evidence="5">
    <location>
        <begin position="146"/>
        <end position="152"/>
    </location>
    <ligand>
        <name>GTP</name>
        <dbReference type="ChEBI" id="CHEBI:37565"/>
    </ligand>
</feature>
<dbReference type="PROSITE" id="PS51882">
    <property type="entry name" value="G_ALPHA"/>
    <property type="match status" value="1"/>
</dbReference>
<sequence>SMSTKKEDYYNRIDMVLLGSGETGKSTWQTQMKLLYNDGFSEEDRINYKTLIAKNIVSSCKDVLKQMEILDSIKTHVDFIQALGISSKITKGIELDIDLCYHVIKLTQNQEFRTQSKKVQVVENFWYFVDNLQGLLTNLPTNDQILKVRVETKTRAERSLVFDKTCYTFYDMGGQLSKRSQWGVELQKAKCILFFASVVDFDLVLKEDNITNRMKDSIELFGQLVNNKFTFEKPVIICLNKIDLLGEKLKTVQFNKFYPEYNGGNNVAEVSDFIKQLYLKANTTSIIVRPIETYKISAINTEQMKEISKLVFLFAVEKAIRGLK</sequence>
<keyword evidence="1 6" id="KW-0479">Metal-binding</keyword>
<organism evidence="7">
    <name type="scientific">Trepomonas sp. PC1</name>
    <dbReference type="NCBI Taxonomy" id="1076344"/>
    <lineage>
        <taxon>Eukaryota</taxon>
        <taxon>Metamonada</taxon>
        <taxon>Diplomonadida</taxon>
        <taxon>Hexamitidae</taxon>
        <taxon>Hexamitinae</taxon>
        <taxon>Trepomonas</taxon>
    </lineage>
</organism>
<dbReference type="AlphaFoldDB" id="A0A146KFI3"/>
<reference evidence="7" key="1">
    <citation type="submission" date="2015-07" db="EMBL/GenBank/DDBJ databases">
        <title>Adaptation to a free-living lifestyle via gene acquisitions in the diplomonad Trepomonas sp. PC1.</title>
        <authorList>
            <person name="Xu F."/>
            <person name="Jerlstrom-Hultqvist J."/>
            <person name="Kolisko M."/>
            <person name="Simpson A.G.B."/>
            <person name="Roger A.J."/>
            <person name="Svard S.G."/>
            <person name="Andersson J.O."/>
        </authorList>
    </citation>
    <scope>NUCLEOTIDE SEQUENCE</scope>
    <source>
        <strain evidence="7">PC1</strain>
    </source>
</reference>
<dbReference type="SUPFAM" id="SSF52540">
    <property type="entry name" value="P-loop containing nucleoside triphosphate hydrolases"/>
    <property type="match status" value="1"/>
</dbReference>
<evidence type="ECO:0000256" key="1">
    <source>
        <dbReference type="ARBA" id="ARBA00022723"/>
    </source>
</evidence>
<keyword evidence="3 5" id="KW-0342">GTP-binding</keyword>
<keyword evidence="6" id="KW-0460">Magnesium</keyword>
<dbReference type="Gene3D" id="3.40.50.300">
    <property type="entry name" value="P-loop containing nucleotide triphosphate hydrolases"/>
    <property type="match status" value="1"/>
</dbReference>
<dbReference type="GO" id="GO:0005737">
    <property type="term" value="C:cytoplasm"/>
    <property type="evidence" value="ECO:0007669"/>
    <property type="project" value="TreeGrafter"/>
</dbReference>
<feature type="binding site" evidence="5">
    <location>
        <begin position="171"/>
        <end position="175"/>
    </location>
    <ligand>
        <name>GTP</name>
        <dbReference type="ChEBI" id="CHEBI:37565"/>
    </ligand>
</feature>
<evidence type="ECO:0000256" key="2">
    <source>
        <dbReference type="ARBA" id="ARBA00022741"/>
    </source>
</evidence>
<dbReference type="GO" id="GO:0005834">
    <property type="term" value="C:heterotrimeric G-protein complex"/>
    <property type="evidence" value="ECO:0007669"/>
    <property type="project" value="TreeGrafter"/>
</dbReference>
<feature type="binding site" evidence="6">
    <location>
        <position position="26"/>
    </location>
    <ligand>
        <name>Mg(2+)</name>
        <dbReference type="ChEBI" id="CHEBI:18420"/>
    </ligand>
</feature>
<dbReference type="PRINTS" id="PR00318">
    <property type="entry name" value="GPROTEINA"/>
</dbReference>
<dbReference type="GO" id="GO:0003924">
    <property type="term" value="F:GTPase activity"/>
    <property type="evidence" value="ECO:0007669"/>
    <property type="project" value="InterPro"/>
</dbReference>
<accession>A0A146KFI3</accession>
<dbReference type="PANTHER" id="PTHR10218:SF302">
    <property type="entry name" value="GUANINE NUCLEOTIDE-BINDING PROTEIN ALPHA-5 SUBUNIT"/>
    <property type="match status" value="1"/>
</dbReference>
<feature type="non-terminal residue" evidence="7">
    <location>
        <position position="1"/>
    </location>
</feature>
<dbReference type="GO" id="GO:0005525">
    <property type="term" value="F:GTP binding"/>
    <property type="evidence" value="ECO:0007669"/>
    <property type="project" value="UniProtKB-KW"/>
</dbReference>
<dbReference type="Pfam" id="PF00503">
    <property type="entry name" value="G-alpha"/>
    <property type="match status" value="1"/>
</dbReference>